<dbReference type="InterPro" id="IPR016163">
    <property type="entry name" value="Ald_DH_C"/>
</dbReference>
<dbReference type="EC" id="1.2.1.27" evidence="1"/>
<dbReference type="Pfam" id="PF00171">
    <property type="entry name" value="Aldedh"/>
    <property type="match status" value="1"/>
</dbReference>
<dbReference type="CDD" id="cd07085">
    <property type="entry name" value="ALDH_F6_MMSDH"/>
    <property type="match status" value="1"/>
</dbReference>
<dbReference type="GO" id="GO:0004491">
    <property type="term" value="F:methylmalonate-semialdehyde dehydrogenase (acylating, NAD) activity"/>
    <property type="evidence" value="ECO:0007669"/>
    <property type="project" value="UniProtKB-EC"/>
</dbReference>
<evidence type="ECO:0000256" key="1">
    <source>
        <dbReference type="ARBA" id="ARBA00013048"/>
    </source>
</evidence>
<evidence type="ECO:0000259" key="5">
    <source>
        <dbReference type="Pfam" id="PF00171"/>
    </source>
</evidence>
<dbReference type="NCBIfam" id="TIGR01722">
    <property type="entry name" value="MMSDH"/>
    <property type="match status" value="1"/>
</dbReference>
<evidence type="ECO:0000256" key="4">
    <source>
        <dbReference type="SAM" id="MobiDB-lite"/>
    </source>
</evidence>
<dbReference type="AlphaFoldDB" id="A0A1H6FTK4"/>
<accession>A0A1H6FTK4</accession>
<evidence type="ECO:0000256" key="3">
    <source>
        <dbReference type="ARBA" id="ARBA00023027"/>
    </source>
</evidence>
<dbReference type="Gene3D" id="3.40.605.10">
    <property type="entry name" value="Aldehyde Dehydrogenase, Chain A, domain 1"/>
    <property type="match status" value="1"/>
</dbReference>
<dbReference type="SUPFAM" id="SSF53720">
    <property type="entry name" value="ALDH-like"/>
    <property type="match status" value="1"/>
</dbReference>
<dbReference type="InterPro" id="IPR015590">
    <property type="entry name" value="Aldehyde_DH_dom"/>
</dbReference>
<evidence type="ECO:0000313" key="6">
    <source>
        <dbReference type="EMBL" id="SEH13498.1"/>
    </source>
</evidence>
<dbReference type="PANTHER" id="PTHR43866">
    <property type="entry name" value="MALONATE-SEMIALDEHYDE DEHYDROGENASE"/>
    <property type="match status" value="1"/>
</dbReference>
<gene>
    <name evidence="6" type="ORF">SAMN04487967_1411</name>
</gene>
<dbReference type="InterPro" id="IPR016162">
    <property type="entry name" value="Ald_DH_N"/>
</dbReference>
<dbReference type="Proteomes" id="UP000199112">
    <property type="component" value="Unassembled WGS sequence"/>
</dbReference>
<keyword evidence="7" id="KW-1185">Reference proteome</keyword>
<protein>
    <recommendedName>
        <fullName evidence="1">methylmalonate-semialdehyde dehydrogenase (CoA acylating)</fullName>
        <ecNumber evidence="1">1.2.1.27</ecNumber>
    </recommendedName>
</protein>
<keyword evidence="3" id="KW-0520">NAD</keyword>
<dbReference type="GO" id="GO:0006574">
    <property type="term" value="P:L-valine catabolic process"/>
    <property type="evidence" value="ECO:0007669"/>
    <property type="project" value="TreeGrafter"/>
</dbReference>
<name>A0A1H6FTK4_9EURY</name>
<sequence length="493" mass="53234">MVDLREPDGTEAVENYVDGAWQTPTGDDEQALSNPATTEPLGSVTFSSESDIDEAVRAGNEAFEEWSQAPVEERIQPLFKLKTLLEEHQDELAEILVQDHGKTLAEARGELRRGIENVEVACGIPSMMQSGSLLNAAPEIDESAVRKPLGVFAAITPFNFPGMIPLWFLPYAVATGNSFILKPSEQNPLVATRLFELIDEAGFPDGVVQLVNGGVDTVNGLIDHEGVEGISFVGSTPVAKLIYERAAANGKRVQAQGGAKNHIIVTETADLEFAAEKTVSSACACAGERCLANDIVLVEDGVYEEFTDLVVEETASQVVGNGLNEETDIGALISEEHEQRVRDYIDTGVEEGATVLLDGRDTEIDGHEDGNFLAPTVFGDVSEEMTISQEEIFGPVLGLASVDSVDDAIERMNRSRFGNAASLFTGSGADARKFRHEGEIGNLGVNVGTSAPMAFFHFGGWKDSFFGDLHAQGEDMIHFYTDKAVYIERWPDA</sequence>
<reference evidence="7" key="1">
    <citation type="submission" date="2016-10" db="EMBL/GenBank/DDBJ databases">
        <authorList>
            <person name="Varghese N."/>
            <person name="Submissions S."/>
        </authorList>
    </citation>
    <scope>NUCLEOTIDE SEQUENCE [LARGE SCALE GENOMIC DNA]</scope>
    <source>
        <strain evidence="7">CGMCC 1.8981</strain>
    </source>
</reference>
<dbReference type="InterPro" id="IPR010061">
    <property type="entry name" value="MeMal-semiAld_DH"/>
</dbReference>
<dbReference type="EMBL" id="FNWL01000001">
    <property type="protein sequence ID" value="SEH13498.1"/>
    <property type="molecule type" value="Genomic_DNA"/>
</dbReference>
<dbReference type="FunFam" id="3.40.605.10:FF:000003">
    <property type="entry name" value="Methylmalonate-semialdehyde dehydrogenase [acylating]"/>
    <property type="match status" value="1"/>
</dbReference>
<dbReference type="RefSeq" id="WP_090506292.1">
    <property type="nucleotide sequence ID" value="NZ_FNWL01000001.1"/>
</dbReference>
<dbReference type="InterPro" id="IPR016161">
    <property type="entry name" value="Ald_DH/histidinol_DH"/>
</dbReference>
<proteinExistence type="predicted"/>
<feature type="domain" description="Aldehyde dehydrogenase" evidence="5">
    <location>
        <begin position="23"/>
        <end position="482"/>
    </location>
</feature>
<dbReference type="GO" id="GO:0006210">
    <property type="term" value="P:thymine catabolic process"/>
    <property type="evidence" value="ECO:0007669"/>
    <property type="project" value="TreeGrafter"/>
</dbReference>
<dbReference type="Gene3D" id="3.40.309.10">
    <property type="entry name" value="Aldehyde Dehydrogenase, Chain A, domain 2"/>
    <property type="match status" value="1"/>
</dbReference>
<evidence type="ECO:0000256" key="2">
    <source>
        <dbReference type="ARBA" id="ARBA00023002"/>
    </source>
</evidence>
<evidence type="ECO:0000313" key="7">
    <source>
        <dbReference type="Proteomes" id="UP000199112"/>
    </source>
</evidence>
<dbReference type="OrthoDB" id="6342at2157"/>
<keyword evidence="2" id="KW-0560">Oxidoreductase</keyword>
<feature type="region of interest" description="Disordered" evidence="4">
    <location>
        <begin position="1"/>
        <end position="39"/>
    </location>
</feature>
<organism evidence="6 7">
    <name type="scientific">Natronorubrum sediminis</name>
    <dbReference type="NCBI Taxonomy" id="640943"/>
    <lineage>
        <taxon>Archaea</taxon>
        <taxon>Methanobacteriati</taxon>
        <taxon>Methanobacteriota</taxon>
        <taxon>Stenosarchaea group</taxon>
        <taxon>Halobacteria</taxon>
        <taxon>Halobacteriales</taxon>
        <taxon>Natrialbaceae</taxon>
        <taxon>Natronorubrum</taxon>
    </lineage>
</organism>
<dbReference type="PANTHER" id="PTHR43866:SF4">
    <property type="entry name" value="MALONATE-SEMIALDEHYDE DEHYDROGENASE"/>
    <property type="match status" value="1"/>
</dbReference>
<dbReference type="FunFam" id="3.40.309.10:FF:000002">
    <property type="entry name" value="Methylmalonate-semialdehyde dehydrogenase (Acylating)"/>
    <property type="match status" value="1"/>
</dbReference>